<comment type="caution">
    <text evidence="3">The sequence shown here is derived from an EMBL/GenBank/DDBJ whole genome shotgun (WGS) entry which is preliminary data.</text>
</comment>
<dbReference type="InterPro" id="IPR011146">
    <property type="entry name" value="HIT-like"/>
</dbReference>
<keyword evidence="4" id="KW-1185">Reference proteome</keyword>
<organism evidence="3 4">
    <name type="scientific">Culter alburnus</name>
    <name type="common">Topmouth culter</name>
    <dbReference type="NCBI Taxonomy" id="194366"/>
    <lineage>
        <taxon>Eukaryota</taxon>
        <taxon>Metazoa</taxon>
        <taxon>Chordata</taxon>
        <taxon>Craniata</taxon>
        <taxon>Vertebrata</taxon>
        <taxon>Euteleostomi</taxon>
        <taxon>Actinopterygii</taxon>
        <taxon>Neopterygii</taxon>
        <taxon>Teleostei</taxon>
        <taxon>Ostariophysi</taxon>
        <taxon>Cypriniformes</taxon>
        <taxon>Xenocyprididae</taxon>
        <taxon>Xenocypridinae</taxon>
        <taxon>Culter</taxon>
    </lineage>
</organism>
<evidence type="ECO:0000259" key="2">
    <source>
        <dbReference type="PROSITE" id="PS51084"/>
    </source>
</evidence>
<dbReference type="PROSITE" id="PS51084">
    <property type="entry name" value="HIT_2"/>
    <property type="match status" value="1"/>
</dbReference>
<dbReference type="PANTHER" id="PTHR12486:SF6">
    <property type="entry name" value="ADENOSINE 5'-MONOPHOSPHORAMIDASE HINT3"/>
    <property type="match status" value="1"/>
</dbReference>
<dbReference type="AlphaFoldDB" id="A0AAW1Z4V7"/>
<feature type="short sequence motif" description="Histidine triad motif" evidence="1">
    <location>
        <begin position="117"/>
        <end position="121"/>
    </location>
</feature>
<feature type="domain" description="HIT" evidence="2">
    <location>
        <begin position="24"/>
        <end position="132"/>
    </location>
</feature>
<evidence type="ECO:0000313" key="3">
    <source>
        <dbReference type="EMBL" id="KAK9956469.1"/>
    </source>
</evidence>
<gene>
    <name evidence="3" type="ORF">ABG768_014201</name>
</gene>
<dbReference type="GO" id="GO:0003824">
    <property type="term" value="F:catalytic activity"/>
    <property type="evidence" value="ECO:0007669"/>
    <property type="project" value="InterPro"/>
</dbReference>
<dbReference type="SUPFAM" id="SSF54197">
    <property type="entry name" value="HIT-like"/>
    <property type="match status" value="1"/>
</dbReference>
<reference evidence="3 4" key="1">
    <citation type="submission" date="2024-05" db="EMBL/GenBank/DDBJ databases">
        <title>A high-quality chromosomal-level genome assembly of Topmouth culter (Culter alburnus).</title>
        <authorList>
            <person name="Zhao H."/>
        </authorList>
    </citation>
    <scope>NUCLEOTIDE SEQUENCE [LARGE SCALE GENOMIC DNA]</scope>
    <source>
        <strain evidence="3">CATC2023</strain>
        <tissue evidence="3">Muscle</tissue>
    </source>
</reference>
<evidence type="ECO:0000256" key="1">
    <source>
        <dbReference type="PROSITE-ProRule" id="PRU00464"/>
    </source>
</evidence>
<name>A0AAW1Z4V7_CULAL</name>
<dbReference type="EMBL" id="JAWDJR010000020">
    <property type="protein sequence ID" value="KAK9956469.1"/>
    <property type="molecule type" value="Genomic_DNA"/>
</dbReference>
<dbReference type="Gene3D" id="3.30.428.10">
    <property type="entry name" value="HIT-like"/>
    <property type="match status" value="1"/>
</dbReference>
<proteinExistence type="predicted"/>
<sequence>MTENKCSCEDEQDSSDDYLEETCIFCIIANGDDPYTEILAEDEDIVCFKDIDPGAPHHYLVITKKHIHSCLSLQADDISLVRRMAEMGRDVLKANDVTDFEDISLGFHVPPYITVPHLHLHVLAPFSEMFIWSKEKYTSFWYLTEEKLRHQLTKNKKSDDRKRTCNKCLQPCGAM</sequence>
<evidence type="ECO:0000313" key="4">
    <source>
        <dbReference type="Proteomes" id="UP001479290"/>
    </source>
</evidence>
<dbReference type="PANTHER" id="PTHR12486">
    <property type="entry name" value="APRATAXIN-RELATED"/>
    <property type="match status" value="1"/>
</dbReference>
<dbReference type="Pfam" id="PF11969">
    <property type="entry name" value="DcpS_C"/>
    <property type="match status" value="1"/>
</dbReference>
<protein>
    <recommendedName>
        <fullName evidence="2">HIT domain-containing protein</fullName>
    </recommendedName>
</protein>
<dbReference type="InterPro" id="IPR036265">
    <property type="entry name" value="HIT-like_sf"/>
</dbReference>
<dbReference type="Proteomes" id="UP001479290">
    <property type="component" value="Unassembled WGS sequence"/>
</dbReference>
<accession>A0AAW1Z4V7</accession>